<dbReference type="Pfam" id="PF00385">
    <property type="entry name" value="Chromo"/>
    <property type="match status" value="1"/>
</dbReference>
<dbReference type="GO" id="GO:0005634">
    <property type="term" value="C:nucleus"/>
    <property type="evidence" value="ECO:0007669"/>
    <property type="project" value="UniProtKB-SubCell"/>
</dbReference>
<dbReference type="SMART" id="SM00298">
    <property type="entry name" value="CHROMO"/>
    <property type="match status" value="1"/>
</dbReference>
<dbReference type="STRING" id="1392250.A0A2I2GRR0"/>
<dbReference type="Proteomes" id="UP000234275">
    <property type="component" value="Unassembled WGS sequence"/>
</dbReference>
<evidence type="ECO:0000256" key="2">
    <source>
        <dbReference type="ARBA" id="ARBA00011353"/>
    </source>
</evidence>
<dbReference type="InterPro" id="IPR051219">
    <property type="entry name" value="Heterochromatin_chromo-domain"/>
</dbReference>
<comment type="subunit">
    <text evidence="2">Component of the NuA4 histone acetyltransferase complex.</text>
</comment>
<dbReference type="AlphaFoldDB" id="A0A2I2GRR0"/>
<dbReference type="SMART" id="SM00300">
    <property type="entry name" value="ChSh"/>
    <property type="match status" value="1"/>
</dbReference>
<dbReference type="GO" id="GO:0006338">
    <property type="term" value="P:chromatin remodeling"/>
    <property type="evidence" value="ECO:0007669"/>
    <property type="project" value="UniProtKB-ARBA"/>
</dbReference>
<dbReference type="OrthoDB" id="433924at2759"/>
<evidence type="ECO:0000313" key="7">
    <source>
        <dbReference type="Proteomes" id="UP000234275"/>
    </source>
</evidence>
<comment type="caution">
    <text evidence="6">The sequence shown here is derived from an EMBL/GenBank/DDBJ whole genome shotgun (WGS) entry which is preliminary data.</text>
</comment>
<feature type="region of interest" description="Disordered" evidence="4">
    <location>
        <begin position="99"/>
        <end position="162"/>
    </location>
</feature>
<dbReference type="GeneID" id="36559730"/>
<dbReference type="InterPro" id="IPR016197">
    <property type="entry name" value="Chromo-like_dom_sf"/>
</dbReference>
<dbReference type="SUPFAM" id="SSF54160">
    <property type="entry name" value="Chromo domain-like"/>
    <property type="match status" value="2"/>
</dbReference>
<feature type="compositionally biased region" description="Basic and acidic residues" evidence="4">
    <location>
        <begin position="22"/>
        <end position="35"/>
    </location>
</feature>
<dbReference type="Gene3D" id="2.40.50.40">
    <property type="match status" value="2"/>
</dbReference>
<evidence type="ECO:0000313" key="6">
    <source>
        <dbReference type="EMBL" id="PLB55553.1"/>
    </source>
</evidence>
<dbReference type="InterPro" id="IPR000953">
    <property type="entry name" value="Chromo/chromo_shadow_dom"/>
</dbReference>
<dbReference type="InterPro" id="IPR008251">
    <property type="entry name" value="Chromo_shadow_dom"/>
</dbReference>
<evidence type="ECO:0000256" key="4">
    <source>
        <dbReference type="SAM" id="MobiDB-lite"/>
    </source>
</evidence>
<organism evidence="6 7">
    <name type="scientific">Aspergillus steynii IBT 23096</name>
    <dbReference type="NCBI Taxonomy" id="1392250"/>
    <lineage>
        <taxon>Eukaryota</taxon>
        <taxon>Fungi</taxon>
        <taxon>Dikarya</taxon>
        <taxon>Ascomycota</taxon>
        <taxon>Pezizomycotina</taxon>
        <taxon>Eurotiomycetes</taxon>
        <taxon>Eurotiomycetidae</taxon>
        <taxon>Eurotiales</taxon>
        <taxon>Aspergillaceae</taxon>
        <taxon>Aspergillus</taxon>
        <taxon>Aspergillus subgen. Circumdati</taxon>
    </lineage>
</organism>
<feature type="compositionally biased region" description="Acidic residues" evidence="4">
    <location>
        <begin position="36"/>
        <end position="49"/>
    </location>
</feature>
<gene>
    <name evidence="6" type="ORF">P170DRAFT_461393</name>
</gene>
<evidence type="ECO:0000259" key="5">
    <source>
        <dbReference type="PROSITE" id="PS50013"/>
    </source>
</evidence>
<feature type="region of interest" description="Disordered" evidence="4">
    <location>
        <begin position="1"/>
        <end position="49"/>
    </location>
</feature>
<protein>
    <recommendedName>
        <fullName evidence="5">Chromo domain-containing protein</fullName>
    </recommendedName>
</protein>
<keyword evidence="7" id="KW-1185">Reference proteome</keyword>
<dbReference type="PANTHER" id="PTHR22812">
    <property type="entry name" value="CHROMOBOX PROTEIN"/>
    <property type="match status" value="1"/>
</dbReference>
<name>A0A2I2GRR0_9EURO</name>
<keyword evidence="3" id="KW-0539">Nucleus</keyword>
<feature type="domain" description="Chromo" evidence="5">
    <location>
        <begin position="51"/>
        <end position="111"/>
    </location>
</feature>
<dbReference type="VEuPathDB" id="FungiDB:P170DRAFT_461393"/>
<dbReference type="PROSITE" id="PS50013">
    <property type="entry name" value="CHROMO_2"/>
    <property type="match status" value="1"/>
</dbReference>
<dbReference type="Pfam" id="PF01393">
    <property type="entry name" value="Chromo_shadow"/>
    <property type="match status" value="1"/>
</dbReference>
<dbReference type="CDD" id="cd00024">
    <property type="entry name" value="CD_CSD"/>
    <property type="match status" value="1"/>
</dbReference>
<evidence type="ECO:0000256" key="3">
    <source>
        <dbReference type="ARBA" id="ARBA00023242"/>
    </source>
</evidence>
<dbReference type="InterPro" id="IPR023780">
    <property type="entry name" value="Chromo_domain"/>
</dbReference>
<comment type="subcellular location">
    <subcellularLocation>
        <location evidence="1">Nucleus</location>
    </subcellularLocation>
</comment>
<proteinExistence type="predicted"/>
<dbReference type="RefSeq" id="XP_024710855.1">
    <property type="nucleotide sequence ID" value="XM_024852032.1"/>
</dbReference>
<accession>A0A2I2GRR0</accession>
<evidence type="ECO:0000256" key="1">
    <source>
        <dbReference type="ARBA" id="ARBA00004123"/>
    </source>
</evidence>
<reference evidence="6 7" key="1">
    <citation type="submission" date="2016-12" db="EMBL/GenBank/DDBJ databases">
        <title>The genomes of Aspergillus section Nigri reveals drivers in fungal speciation.</title>
        <authorList>
            <consortium name="DOE Joint Genome Institute"/>
            <person name="Vesth T.C."/>
            <person name="Nybo J."/>
            <person name="Theobald S."/>
            <person name="Brandl J."/>
            <person name="Frisvad J.C."/>
            <person name="Nielsen K.F."/>
            <person name="Lyhne E.K."/>
            <person name="Kogle M.E."/>
            <person name="Kuo A."/>
            <person name="Riley R."/>
            <person name="Clum A."/>
            <person name="Nolan M."/>
            <person name="Lipzen A."/>
            <person name="Salamov A."/>
            <person name="Henrissat B."/>
            <person name="Wiebenga A."/>
            <person name="De Vries R.P."/>
            <person name="Grigoriev I.V."/>
            <person name="Mortensen U.H."/>
            <person name="Andersen M.R."/>
            <person name="Baker S.E."/>
        </authorList>
    </citation>
    <scope>NUCLEOTIDE SEQUENCE [LARGE SCALE GENOMIC DNA]</scope>
    <source>
        <strain evidence="6 7">IBT 23096</strain>
    </source>
</reference>
<sequence>MPPPLTDHSDDESTGDSIPFNDAKEVSETNDKADENDGDDNDEDDDEEGVYIVEKIVGHQPQGSLLLQVKWKGYDDPADQTLEPEDNLMEGAEDVVKEYYRVQGGRPTKPQAQGRKRKSMTAAKPTPEKTEPKRRRKSQADAAAETADDSDTMKWMPKSKNWEPEVENVDTIMRDPETSKLIAYLHWKNGKKSKVSIEMCYERCPRKMLSFYEQHLVFKDA</sequence>
<dbReference type="EMBL" id="MSFO01000001">
    <property type="protein sequence ID" value="PLB55553.1"/>
    <property type="molecule type" value="Genomic_DNA"/>
</dbReference>